<dbReference type="InterPro" id="IPR023374">
    <property type="entry name" value="AttH-like_dom_sf"/>
</dbReference>
<dbReference type="Pfam" id="PF17186">
    <property type="entry name" value="Lipocalin_9"/>
    <property type="match status" value="1"/>
</dbReference>
<proteinExistence type="predicted"/>
<evidence type="ECO:0000256" key="1">
    <source>
        <dbReference type="SAM" id="MobiDB-lite"/>
    </source>
</evidence>
<dbReference type="eggNOG" id="COG5621">
    <property type="taxonomic scope" value="Bacteria"/>
</dbReference>
<evidence type="ECO:0000259" key="2">
    <source>
        <dbReference type="Pfam" id="PF07143"/>
    </source>
</evidence>
<protein>
    <recommendedName>
        <fullName evidence="2">AttH domain-containing protein</fullName>
    </recommendedName>
</protein>
<sequence>MAFAEHESGSDGSGRSGVAQGYARITGPCGFAFPADHGSHPDHRTEWWYWTGNLEDRQGNSYGFQLTFFRRRLAPPTADRQWPEPSSTWRASQLYMAHAALSALGPREHLTAQDMARGAAGLAGVAHETAPVGTDDEAVRIFLKGWSASIGADRQELRVRTGDFALHLGLSPEKPPVAHGQDGYSKKGRRPESASCYYSFTRLRAEGSIEMNGRTMDVSGLAWMDHEYSSELLEADLVGWDWLSLQFDDQTELMAFFLRDGLEAGSHASSGSFVQPDASPIQLGQDDMLLTVLDYWTSPHTGARYPSGWRLEIPGLVLDVTIRPAMADQEMRTGKTTGVIYWEGSVRAEGTVRGRPVHGRGYVEMTGYAGSFDTPL</sequence>
<feature type="domain" description="AttH" evidence="2">
    <location>
        <begin position="45"/>
        <end position="230"/>
    </location>
</feature>
<evidence type="ECO:0000313" key="4">
    <source>
        <dbReference type="Proteomes" id="UP000007844"/>
    </source>
</evidence>
<dbReference type="AlphaFoldDB" id="F3YX61"/>
<dbReference type="STRING" id="690850.Desaf_1106"/>
<dbReference type="Proteomes" id="UP000007844">
    <property type="component" value="Chromosome"/>
</dbReference>
<gene>
    <name evidence="3" type="ORF">Desaf_1106</name>
</gene>
<dbReference type="PANTHER" id="PTHR38591">
    <property type="entry name" value="HYDROLASE"/>
    <property type="match status" value="1"/>
</dbReference>
<evidence type="ECO:0000313" key="3">
    <source>
        <dbReference type="EMBL" id="EGJ49449.1"/>
    </source>
</evidence>
<dbReference type="InterPro" id="IPR010791">
    <property type="entry name" value="AttH_dom"/>
</dbReference>
<dbReference type="Gene3D" id="2.40.370.10">
    <property type="entry name" value="AttH-like domain"/>
    <property type="match status" value="2"/>
</dbReference>
<name>F3YX61_DESAF</name>
<reference evidence="3 4" key="1">
    <citation type="journal article" date="2011" name="J. Bacteriol.">
        <title>Genome sequence of the mercury-methylating and pleomorphic Desulfovibrio africanus Strain Walvis Bay.</title>
        <authorList>
            <person name="Brown S.D."/>
            <person name="Wall J.D."/>
            <person name="Kucken A.M."/>
            <person name="Gilmour C.C."/>
            <person name="Podar M."/>
            <person name="Brandt C.C."/>
            <person name="Teshima H."/>
            <person name="Detter J.C."/>
            <person name="Han C.S."/>
            <person name="Land M.L."/>
            <person name="Lucas S."/>
            <person name="Han J."/>
            <person name="Pennacchio L."/>
            <person name="Nolan M."/>
            <person name="Pitluck S."/>
            <person name="Woyke T."/>
            <person name="Goodwin L."/>
            <person name="Palumbo A.V."/>
            <person name="Elias D.A."/>
        </authorList>
    </citation>
    <scope>NUCLEOTIDE SEQUENCE [LARGE SCALE GENOMIC DNA]</scope>
    <source>
        <strain evidence="3 4">Walvis Bay</strain>
    </source>
</reference>
<organism evidence="3 4">
    <name type="scientific">Desulfocurvibacter africanus subsp. africanus str. Walvis Bay</name>
    <dbReference type="NCBI Taxonomy" id="690850"/>
    <lineage>
        <taxon>Bacteria</taxon>
        <taxon>Pseudomonadati</taxon>
        <taxon>Thermodesulfobacteriota</taxon>
        <taxon>Desulfovibrionia</taxon>
        <taxon>Desulfovibrionales</taxon>
        <taxon>Desulfovibrionaceae</taxon>
        <taxon>Desulfocurvibacter</taxon>
    </lineage>
</organism>
<dbReference type="EMBL" id="CP003221">
    <property type="protein sequence ID" value="EGJ49449.1"/>
    <property type="molecule type" value="Genomic_DNA"/>
</dbReference>
<dbReference type="SUPFAM" id="SSF159245">
    <property type="entry name" value="AttH-like"/>
    <property type="match status" value="1"/>
</dbReference>
<keyword evidence="4" id="KW-1185">Reference proteome</keyword>
<dbReference type="KEGG" id="daf:Desaf_1106"/>
<dbReference type="PANTHER" id="PTHR38591:SF1">
    <property type="entry name" value="BLL1000 PROTEIN"/>
    <property type="match status" value="1"/>
</dbReference>
<accession>F3YX61</accession>
<dbReference type="Pfam" id="PF07143">
    <property type="entry name" value="CrtC"/>
    <property type="match status" value="1"/>
</dbReference>
<dbReference type="HOGENOM" id="CLU_040626_0_0_7"/>
<feature type="region of interest" description="Disordered" evidence="1">
    <location>
        <begin position="170"/>
        <end position="191"/>
    </location>
</feature>